<dbReference type="Proteomes" id="UP000466104">
    <property type="component" value="Unassembled WGS sequence"/>
</dbReference>
<feature type="transmembrane region" description="Helical" evidence="1">
    <location>
        <begin position="142"/>
        <end position="160"/>
    </location>
</feature>
<dbReference type="Gene3D" id="1.20.1250.20">
    <property type="entry name" value="MFS general substrate transporter like domains"/>
    <property type="match status" value="1"/>
</dbReference>
<reference evidence="2 3" key="1">
    <citation type="submission" date="2019-08" db="EMBL/GenBank/DDBJ databases">
        <title>In-depth cultivation of the pig gut microbiome towards novel bacterial diversity and tailored functional studies.</title>
        <authorList>
            <person name="Wylensek D."/>
            <person name="Hitch T.C.A."/>
            <person name="Clavel T."/>
        </authorList>
    </citation>
    <scope>NUCLEOTIDE SEQUENCE [LARGE SCALE GENOMIC DNA]</scope>
    <source>
        <strain evidence="2 3">WCA-380-WT-3A</strain>
    </source>
</reference>
<gene>
    <name evidence="2" type="ORF">FYJ43_02730</name>
</gene>
<keyword evidence="1" id="KW-0812">Transmembrane</keyword>
<dbReference type="GO" id="GO:0022857">
    <property type="term" value="F:transmembrane transporter activity"/>
    <property type="evidence" value="ECO:0007669"/>
    <property type="project" value="InterPro"/>
</dbReference>
<dbReference type="SUPFAM" id="SSF103473">
    <property type="entry name" value="MFS general substrate transporter"/>
    <property type="match status" value="1"/>
</dbReference>
<dbReference type="AlphaFoldDB" id="A0A7K0J4Y5"/>
<evidence type="ECO:0000313" key="2">
    <source>
        <dbReference type="EMBL" id="MSS44983.1"/>
    </source>
</evidence>
<keyword evidence="1" id="KW-1133">Transmembrane helix</keyword>
<sequence length="407" mass="42825">MMPLSRRTKNLLLTAAAFQGAGDFMFGAVYVIFLRSIPLDGRAIGFVLALATGVSLVVEAPSGAMADRYGHRRILLAGLLSWAVGLIALSFASSALAAGGALLLWTIGMALQSGTVWPILLGTVTEEDKQDAIAQYSRQSQSVHWMASFLGAMAVLVLGARCDMRFILRTAAGLLVLALVVCLWLPKDVRPSERQPVLAVLRSSFGWCASRTILPLVVASGLSTVCMTGLVVTWQPRLAAAGVPLEANGAVLGALTIAAAVGSFCTKFVKVSRPQGAFSAMAGISACFLVVALAGGTLWVALAGYVVAEFFLGGMFVELGAWQQEMLPDDIRNGGFSALSTISLVVAVVVNAGMGEVWQRFGLAVTIGCVALVIVVVILVTVLVRSAFRDSDALLNPHRFNSKKEIP</sequence>
<feature type="transmembrane region" description="Helical" evidence="1">
    <location>
        <begin position="43"/>
        <end position="62"/>
    </location>
</feature>
<feature type="transmembrane region" description="Helical" evidence="1">
    <location>
        <begin position="166"/>
        <end position="185"/>
    </location>
</feature>
<accession>A0A7K0J4Y5</accession>
<comment type="caution">
    <text evidence="2">The sequence shown here is derived from an EMBL/GenBank/DDBJ whole genome shotgun (WGS) entry which is preliminary data.</text>
</comment>
<feature type="transmembrane region" description="Helical" evidence="1">
    <location>
        <begin position="74"/>
        <end position="96"/>
    </location>
</feature>
<dbReference type="PANTHER" id="PTHR23530">
    <property type="entry name" value="TRANSPORT PROTEIN-RELATED"/>
    <property type="match status" value="1"/>
</dbReference>
<dbReference type="Pfam" id="PF07690">
    <property type="entry name" value="MFS_1"/>
    <property type="match status" value="1"/>
</dbReference>
<dbReference type="InterPro" id="IPR011701">
    <property type="entry name" value="MFS"/>
</dbReference>
<dbReference type="RefSeq" id="WP_154561676.1">
    <property type="nucleotide sequence ID" value="NZ_VUMG01000001.1"/>
</dbReference>
<name>A0A7K0J4Y5_9ACTN</name>
<protein>
    <submittedName>
        <fullName evidence="2">MFS transporter</fullName>
    </submittedName>
</protein>
<keyword evidence="1" id="KW-0472">Membrane</keyword>
<proteinExistence type="predicted"/>
<feature type="transmembrane region" description="Helical" evidence="1">
    <location>
        <begin position="247"/>
        <end position="265"/>
    </location>
</feature>
<dbReference type="EMBL" id="VUMG01000001">
    <property type="protein sequence ID" value="MSS44983.1"/>
    <property type="molecule type" value="Genomic_DNA"/>
</dbReference>
<feature type="transmembrane region" description="Helical" evidence="1">
    <location>
        <begin position="212"/>
        <end position="235"/>
    </location>
</feature>
<feature type="transmembrane region" description="Helical" evidence="1">
    <location>
        <begin position="334"/>
        <end position="355"/>
    </location>
</feature>
<feature type="transmembrane region" description="Helical" evidence="1">
    <location>
        <begin position="361"/>
        <end position="384"/>
    </location>
</feature>
<evidence type="ECO:0000256" key="1">
    <source>
        <dbReference type="SAM" id="Phobius"/>
    </source>
</evidence>
<dbReference type="InterPro" id="IPR053160">
    <property type="entry name" value="MFS_DHA3_Transporter"/>
</dbReference>
<keyword evidence="3" id="KW-1185">Reference proteome</keyword>
<dbReference type="PANTHER" id="PTHR23530:SF1">
    <property type="entry name" value="PERMEASE, MAJOR FACILITATOR SUPERFAMILY-RELATED"/>
    <property type="match status" value="1"/>
</dbReference>
<dbReference type="InterPro" id="IPR036259">
    <property type="entry name" value="MFS_trans_sf"/>
</dbReference>
<organism evidence="2 3">
    <name type="scientific">Cutibacterium porci</name>
    <dbReference type="NCBI Taxonomy" id="2605781"/>
    <lineage>
        <taxon>Bacteria</taxon>
        <taxon>Bacillati</taxon>
        <taxon>Actinomycetota</taxon>
        <taxon>Actinomycetes</taxon>
        <taxon>Propionibacteriales</taxon>
        <taxon>Propionibacteriaceae</taxon>
        <taxon>Cutibacterium</taxon>
    </lineage>
</organism>
<evidence type="ECO:0000313" key="3">
    <source>
        <dbReference type="Proteomes" id="UP000466104"/>
    </source>
</evidence>
<feature type="transmembrane region" description="Helical" evidence="1">
    <location>
        <begin position="277"/>
        <end position="296"/>
    </location>
</feature>
<feature type="transmembrane region" description="Helical" evidence="1">
    <location>
        <begin position="12"/>
        <end position="37"/>
    </location>
</feature>
<feature type="transmembrane region" description="Helical" evidence="1">
    <location>
        <begin position="102"/>
        <end position="121"/>
    </location>
</feature>